<protein>
    <submittedName>
        <fullName evidence="3">Universal stress protein UspA-like protein</fullName>
    </submittedName>
</protein>
<dbReference type="InterPro" id="IPR006016">
    <property type="entry name" value="UspA"/>
</dbReference>
<accession>A0A0B6WZ11</accession>
<dbReference type="SUPFAM" id="SSF52402">
    <property type="entry name" value="Adenine nucleotide alpha hydrolases-like"/>
    <property type="match status" value="1"/>
</dbReference>
<comment type="similarity">
    <text evidence="1">Belongs to the universal stress protein A family.</text>
</comment>
<dbReference type="STRING" id="454194.PYK22_01971"/>
<dbReference type="Gene3D" id="3.40.50.620">
    <property type="entry name" value="HUPs"/>
    <property type="match status" value="1"/>
</dbReference>
<dbReference type="RefSeq" id="WP_041976762.1">
    <property type="nucleotide sequence ID" value="NZ_CBXV010000007.1"/>
</dbReference>
<dbReference type="InterPro" id="IPR006015">
    <property type="entry name" value="Universal_stress_UspA"/>
</dbReference>
<dbReference type="Proteomes" id="UP000031518">
    <property type="component" value="Unassembled WGS sequence"/>
</dbReference>
<feature type="domain" description="UspA" evidence="2">
    <location>
        <begin position="7"/>
        <end position="145"/>
    </location>
</feature>
<dbReference type="PRINTS" id="PR01438">
    <property type="entry name" value="UNVRSLSTRESS"/>
</dbReference>
<organism evidence="3 4">
    <name type="scientific">Pyrinomonas methylaliphatogenes</name>
    <dbReference type="NCBI Taxonomy" id="454194"/>
    <lineage>
        <taxon>Bacteria</taxon>
        <taxon>Pseudomonadati</taxon>
        <taxon>Acidobacteriota</taxon>
        <taxon>Blastocatellia</taxon>
        <taxon>Blastocatellales</taxon>
        <taxon>Pyrinomonadaceae</taxon>
        <taxon>Pyrinomonas</taxon>
    </lineage>
</organism>
<evidence type="ECO:0000259" key="2">
    <source>
        <dbReference type="Pfam" id="PF00582"/>
    </source>
</evidence>
<dbReference type="Pfam" id="PF00582">
    <property type="entry name" value="Usp"/>
    <property type="match status" value="1"/>
</dbReference>
<proteinExistence type="inferred from homology"/>
<evidence type="ECO:0000313" key="4">
    <source>
        <dbReference type="Proteomes" id="UP000031518"/>
    </source>
</evidence>
<evidence type="ECO:0000313" key="3">
    <source>
        <dbReference type="EMBL" id="CDM65962.1"/>
    </source>
</evidence>
<dbReference type="EMBL" id="CBXV010000007">
    <property type="protein sequence ID" value="CDM65962.1"/>
    <property type="molecule type" value="Genomic_DNA"/>
</dbReference>
<dbReference type="CDD" id="cd00293">
    <property type="entry name" value="USP-like"/>
    <property type="match status" value="1"/>
</dbReference>
<evidence type="ECO:0000256" key="1">
    <source>
        <dbReference type="ARBA" id="ARBA00008791"/>
    </source>
</evidence>
<name>A0A0B6WZ11_9BACT</name>
<reference evidence="3 4" key="2">
    <citation type="submission" date="2015-01" db="EMBL/GenBank/DDBJ databases">
        <title>Complete genome sequence of Pyrinomonas methylaliphatogenes type strain K22T.</title>
        <authorList>
            <person name="Lee K.C.Y."/>
            <person name="Power J.F."/>
            <person name="Dunfield P.F."/>
            <person name="Morgan X.C."/>
            <person name="Huttenhower C."/>
            <person name="Stott M.B."/>
        </authorList>
    </citation>
    <scope>NUCLEOTIDE SEQUENCE [LARGE SCALE GENOMIC DNA]</scope>
    <source>
        <strain evidence="3 4">K22</strain>
    </source>
</reference>
<dbReference type="OrthoDB" id="9788959at2"/>
<dbReference type="PANTHER" id="PTHR46268:SF6">
    <property type="entry name" value="UNIVERSAL STRESS PROTEIN UP12"/>
    <property type="match status" value="1"/>
</dbReference>
<dbReference type="AlphaFoldDB" id="A0A0B6WZ11"/>
<keyword evidence="4" id="KW-1185">Reference proteome</keyword>
<sequence>MLSASDVLVPVDFSPCSVNAIRAAVEIVKPRGDITLLHVIDESFIKEAVTAGFGSAEEITAKLRERAENDFIAALEGIETEGVSIEKMVVVGTPFVEILKIARDLDLPMIVMGVRGRSTPPAEVLFGSTAEKVLRGARVPVLCIPF</sequence>
<gene>
    <name evidence="3" type="ORF">PYK22_01971</name>
</gene>
<dbReference type="PANTHER" id="PTHR46268">
    <property type="entry name" value="STRESS RESPONSE PROTEIN NHAX"/>
    <property type="match status" value="1"/>
</dbReference>
<dbReference type="InterPro" id="IPR014729">
    <property type="entry name" value="Rossmann-like_a/b/a_fold"/>
</dbReference>
<reference evidence="3 4" key="1">
    <citation type="submission" date="2013-12" db="EMBL/GenBank/DDBJ databases">
        <authorList>
            <person name="Stott M."/>
        </authorList>
    </citation>
    <scope>NUCLEOTIDE SEQUENCE [LARGE SCALE GENOMIC DNA]</scope>
    <source>
        <strain evidence="3 4">K22</strain>
    </source>
</reference>